<dbReference type="AlphaFoldDB" id="A0A0M9U314"/>
<keyword evidence="2" id="KW-0326">Glycosidase</keyword>
<dbReference type="RefSeq" id="WP_075071123.1">
    <property type="nucleotide sequence ID" value="NZ_BBXZ01000172.1"/>
</dbReference>
<gene>
    <name evidence="5" type="ORF">ADN01_10485</name>
    <name evidence="4" type="ORF">LSAC_03215</name>
</gene>
<accession>A0A0M9U314</accession>
<dbReference type="OrthoDB" id="9797882at2"/>
<dbReference type="SUPFAM" id="SSF53590">
    <property type="entry name" value="Nucleoside hydrolase"/>
    <property type="match status" value="1"/>
</dbReference>
<dbReference type="PANTHER" id="PTHR12304">
    <property type="entry name" value="INOSINE-URIDINE PREFERRING NUCLEOSIDE HYDROLASE"/>
    <property type="match status" value="1"/>
</dbReference>
<dbReference type="Proteomes" id="UP000050501">
    <property type="component" value="Unassembled WGS sequence"/>
</dbReference>
<dbReference type="GO" id="GO:0005829">
    <property type="term" value="C:cytosol"/>
    <property type="evidence" value="ECO:0007669"/>
    <property type="project" value="TreeGrafter"/>
</dbReference>
<dbReference type="PANTHER" id="PTHR12304:SF4">
    <property type="entry name" value="URIDINE NUCLEOSIDASE"/>
    <property type="match status" value="1"/>
</dbReference>
<dbReference type="InterPro" id="IPR036452">
    <property type="entry name" value="Ribo_hydro-like"/>
</dbReference>
<proteinExistence type="predicted"/>
<protein>
    <submittedName>
        <fullName evidence="4">Inosine-uridine nucleoside N-ribohydrolase</fullName>
    </submittedName>
</protein>
<dbReference type="Pfam" id="PF01156">
    <property type="entry name" value="IU_nuc_hydro"/>
    <property type="match status" value="1"/>
</dbReference>
<evidence type="ECO:0000313" key="6">
    <source>
        <dbReference type="Proteomes" id="UP000050501"/>
    </source>
</evidence>
<reference evidence="5 6" key="2">
    <citation type="submission" date="2015-07" db="EMBL/GenBank/DDBJ databases">
        <title>Genome sequence of Levilinea saccharolytica DSM 16555.</title>
        <authorList>
            <person name="Hemp J."/>
            <person name="Ward L.M."/>
            <person name="Pace L.A."/>
            <person name="Fischer W.W."/>
        </authorList>
    </citation>
    <scope>NUCLEOTIDE SEQUENCE [LARGE SCALE GENOMIC DNA]</scope>
    <source>
        <strain evidence="5 6">KIBI-1</strain>
    </source>
</reference>
<evidence type="ECO:0000256" key="1">
    <source>
        <dbReference type="ARBA" id="ARBA00022801"/>
    </source>
</evidence>
<dbReference type="GO" id="GO:0006152">
    <property type="term" value="P:purine nucleoside catabolic process"/>
    <property type="evidence" value="ECO:0007669"/>
    <property type="project" value="TreeGrafter"/>
</dbReference>
<sequence length="316" mass="34521">MTPRKVIIDCDTGVDDAMALSLALRSPELEVVGITCVAGNVELEHVIRNTLTVVELSGKRVPVYAGAYRPLMGAWETAASVHGRKGFGDLEYPEPKIRVEAEHAVDFLVRAFLESQNDLDLITIGPLTNVALALAKDARLASKIRSITMMAGGINAGNSTPAAEFNIYADPEAADLVFRSGIPLTMIALDPIMECGGIYVADVEDMEAAGTPWCTLVSRLLRRNLERMKIIYSDNLRTNPPDLLAVGVYIDPSIADCEMFHVTVECRGEHTRGMTLLDRRMWARAMGLSAKPNVNVVKTVDNLRYRALVVDTLTAH</sequence>
<dbReference type="GO" id="GO:0008477">
    <property type="term" value="F:purine nucleosidase activity"/>
    <property type="evidence" value="ECO:0007669"/>
    <property type="project" value="TreeGrafter"/>
</dbReference>
<dbReference type="EMBL" id="LGCM01000038">
    <property type="protein sequence ID" value="KPL80913.1"/>
    <property type="molecule type" value="Genomic_DNA"/>
</dbReference>
<dbReference type="PATRIC" id="fig|229921.5.peg.499"/>
<dbReference type="Gene3D" id="3.90.245.10">
    <property type="entry name" value="Ribonucleoside hydrolase-like"/>
    <property type="match status" value="1"/>
</dbReference>
<reference evidence="4" key="1">
    <citation type="journal article" date="2015" name="Genome Announc.">
        <title>Draft Genome Sequences of Anaerolinea thermolimosa IMO-1, Bellilinea caldifistulae GOMI-1, Leptolinea tardivitalis YMTK-2, Levilinea saccharolytica KIBI-1, Longilinea arvoryzae KOME-1, Previously Described as Members of the Class Anaerolineae (Chloroflexi).</title>
        <authorList>
            <person name="Matsuura N."/>
            <person name="Tourlousse M.D."/>
            <person name="Ohashi A."/>
            <person name="Hugenholtz P."/>
            <person name="Sekiguchi Y."/>
        </authorList>
    </citation>
    <scope>NUCLEOTIDE SEQUENCE</scope>
    <source>
        <strain evidence="4">KIBI-1</strain>
    </source>
</reference>
<evidence type="ECO:0000259" key="3">
    <source>
        <dbReference type="Pfam" id="PF01156"/>
    </source>
</evidence>
<evidence type="ECO:0000256" key="2">
    <source>
        <dbReference type="ARBA" id="ARBA00023295"/>
    </source>
</evidence>
<keyword evidence="1 4" id="KW-0378">Hydrolase</keyword>
<name>A0A0M9U314_9CHLR</name>
<dbReference type="STRING" id="229921.ADN01_10485"/>
<dbReference type="InterPro" id="IPR001910">
    <property type="entry name" value="Inosine/uridine_hydrolase_dom"/>
</dbReference>
<dbReference type="InterPro" id="IPR023186">
    <property type="entry name" value="IUNH"/>
</dbReference>
<organism evidence="4">
    <name type="scientific">Levilinea saccharolytica</name>
    <dbReference type="NCBI Taxonomy" id="229921"/>
    <lineage>
        <taxon>Bacteria</taxon>
        <taxon>Bacillati</taxon>
        <taxon>Chloroflexota</taxon>
        <taxon>Anaerolineae</taxon>
        <taxon>Anaerolineales</taxon>
        <taxon>Anaerolineaceae</taxon>
        <taxon>Levilinea</taxon>
    </lineage>
</organism>
<evidence type="ECO:0000313" key="5">
    <source>
        <dbReference type="EMBL" id="KPL80913.1"/>
    </source>
</evidence>
<feature type="domain" description="Inosine/uridine-preferring nucleoside hydrolase" evidence="3">
    <location>
        <begin position="6"/>
        <end position="305"/>
    </location>
</feature>
<keyword evidence="6" id="KW-1185">Reference proteome</keyword>
<evidence type="ECO:0000313" key="4">
    <source>
        <dbReference type="EMBL" id="GAP19313.1"/>
    </source>
</evidence>
<dbReference type="EMBL" id="DF967975">
    <property type="protein sequence ID" value="GAP19313.1"/>
    <property type="molecule type" value="Genomic_DNA"/>
</dbReference>